<evidence type="ECO:0000256" key="5">
    <source>
        <dbReference type="SAM" id="MobiDB-lite"/>
    </source>
</evidence>
<name>A0A8H4R901_9HELO</name>
<dbReference type="InterPro" id="IPR004695">
    <property type="entry name" value="SLAC1/Mae1/Ssu1/TehA"/>
</dbReference>
<reference evidence="7 8" key="1">
    <citation type="submission" date="2020-03" db="EMBL/GenBank/DDBJ databases">
        <title>Draft Genome Sequence of Cudoniella acicularis.</title>
        <authorList>
            <person name="Buettner E."/>
            <person name="Kellner H."/>
        </authorList>
    </citation>
    <scope>NUCLEOTIDE SEQUENCE [LARGE SCALE GENOMIC DNA]</scope>
    <source>
        <strain evidence="7 8">DSM 108380</strain>
    </source>
</reference>
<evidence type="ECO:0000313" key="7">
    <source>
        <dbReference type="EMBL" id="KAF4625133.1"/>
    </source>
</evidence>
<dbReference type="EMBL" id="JAAMPI010001456">
    <property type="protein sequence ID" value="KAF4625133.1"/>
    <property type="molecule type" value="Genomic_DNA"/>
</dbReference>
<feature type="region of interest" description="Disordered" evidence="5">
    <location>
        <begin position="338"/>
        <end position="368"/>
    </location>
</feature>
<dbReference type="PANTHER" id="PTHR31162:SF3">
    <property type="entry name" value="TRANSPORTER_MALIC ACID TRANSPORT PROTEIN, PUTATIVE-RELATED"/>
    <property type="match status" value="1"/>
</dbReference>
<evidence type="ECO:0000256" key="2">
    <source>
        <dbReference type="ARBA" id="ARBA00022692"/>
    </source>
</evidence>
<gene>
    <name evidence="7" type="ORF">G7Y89_g13036</name>
</gene>
<dbReference type="GO" id="GO:0016020">
    <property type="term" value="C:membrane"/>
    <property type="evidence" value="ECO:0007669"/>
    <property type="project" value="UniProtKB-SubCell"/>
</dbReference>
<proteinExistence type="predicted"/>
<feature type="compositionally biased region" description="Polar residues" evidence="5">
    <location>
        <begin position="49"/>
        <end position="64"/>
    </location>
</feature>
<feature type="transmembrane region" description="Helical" evidence="6">
    <location>
        <begin position="151"/>
        <end position="171"/>
    </location>
</feature>
<dbReference type="PANTHER" id="PTHR31162">
    <property type="entry name" value="MALIC ACID TRANSPORT PROTEIN-RELATED"/>
    <property type="match status" value="1"/>
</dbReference>
<keyword evidence="4 6" id="KW-0472">Membrane</keyword>
<dbReference type="Proteomes" id="UP000566819">
    <property type="component" value="Unassembled WGS sequence"/>
</dbReference>
<feature type="region of interest" description="Disordered" evidence="5">
    <location>
        <begin position="47"/>
        <end position="72"/>
    </location>
</feature>
<feature type="transmembrane region" description="Helical" evidence="6">
    <location>
        <begin position="191"/>
        <end position="210"/>
    </location>
</feature>
<dbReference type="OrthoDB" id="5422613at2759"/>
<evidence type="ECO:0000256" key="3">
    <source>
        <dbReference type="ARBA" id="ARBA00022989"/>
    </source>
</evidence>
<sequence>MTECDNGYESPQSPEEEGVFFGNGTQNGKERRRIIYSGNIDNALVGDYNSGSHRGNQDANNQQSKESDMEGGVEKFGIRDRISCFTWTWYTMTMATGGIANVLHSRTILTNIAQYGLPHTGQWLQTTMQCFYLPSHDLKAPSRDQPARRGLSGFTIAGIVHLGSTVVSKIMPIQYMGNQNTAFFLKLMADILGLWIWGLYLWIFIVSVGAHWKHMIPGDKKHVIRFDMTWYSFVFPNTALLTATLAIGKSLGFNAIQIFGTVIAVILVPRLSQDATPPTNFRKHVTIQTEKQIRAAAAATCCLTSIRSALEASSKTFLKQIENYYSAKGRDIVRYHADSESEDHRESEEESEGEDENSDAEEKRRLRKPIQIGDDELVAKYAKCENYKEEIDLTLDDRGDCVWHPGEKEVDYEGDFWADHDEDCHDLIRDLEDDPDFAKGFMWTCCEKNGDDPGCKETRHKNAVNIICPRTQSPVPVSRKREARAIEIARCENCNEGFNIHGYKQVTFETDEFWANHDEEFHSYLDALVDDPQFADGYQWSCCKELGSMAGCKKQRHVPMGLGARKKRRVPQPKVAKEFLKSS</sequence>
<protein>
    <submittedName>
        <fullName evidence="7">Uncharacterized protein</fullName>
    </submittedName>
</protein>
<feature type="compositionally biased region" description="Acidic residues" evidence="5">
    <location>
        <begin position="348"/>
        <end position="359"/>
    </location>
</feature>
<keyword evidence="8" id="KW-1185">Reference proteome</keyword>
<feature type="transmembrane region" description="Helical" evidence="6">
    <location>
        <begin position="230"/>
        <end position="248"/>
    </location>
</feature>
<evidence type="ECO:0000256" key="6">
    <source>
        <dbReference type="SAM" id="Phobius"/>
    </source>
</evidence>
<dbReference type="Gene3D" id="1.50.10.150">
    <property type="entry name" value="Voltage-dependent anion channel"/>
    <property type="match status" value="1"/>
</dbReference>
<dbReference type="InterPro" id="IPR030185">
    <property type="entry name" value="Mae1"/>
</dbReference>
<comment type="caution">
    <text evidence="7">The sequence shown here is derived from an EMBL/GenBank/DDBJ whole genome shotgun (WGS) entry which is preliminary data.</text>
</comment>
<accession>A0A8H4R901</accession>
<keyword evidence="2 6" id="KW-0812">Transmembrane</keyword>
<organism evidence="7 8">
    <name type="scientific">Cudoniella acicularis</name>
    <dbReference type="NCBI Taxonomy" id="354080"/>
    <lineage>
        <taxon>Eukaryota</taxon>
        <taxon>Fungi</taxon>
        <taxon>Dikarya</taxon>
        <taxon>Ascomycota</taxon>
        <taxon>Pezizomycotina</taxon>
        <taxon>Leotiomycetes</taxon>
        <taxon>Helotiales</taxon>
        <taxon>Tricladiaceae</taxon>
        <taxon>Cudoniella</taxon>
    </lineage>
</organism>
<feature type="region of interest" description="Disordered" evidence="5">
    <location>
        <begin position="1"/>
        <end position="26"/>
    </location>
</feature>
<evidence type="ECO:0000256" key="4">
    <source>
        <dbReference type="ARBA" id="ARBA00023136"/>
    </source>
</evidence>
<feature type="compositionally biased region" description="Basic and acidic residues" evidence="5">
    <location>
        <begin position="338"/>
        <end position="347"/>
    </location>
</feature>
<evidence type="ECO:0000256" key="1">
    <source>
        <dbReference type="ARBA" id="ARBA00004141"/>
    </source>
</evidence>
<dbReference type="Pfam" id="PF03595">
    <property type="entry name" value="SLAC1"/>
    <property type="match status" value="1"/>
</dbReference>
<evidence type="ECO:0000313" key="8">
    <source>
        <dbReference type="Proteomes" id="UP000566819"/>
    </source>
</evidence>
<dbReference type="GO" id="GO:0015140">
    <property type="term" value="F:malate transmembrane transporter activity"/>
    <property type="evidence" value="ECO:0007669"/>
    <property type="project" value="InterPro"/>
</dbReference>
<dbReference type="AlphaFoldDB" id="A0A8H4R901"/>
<keyword evidence="3 6" id="KW-1133">Transmembrane helix</keyword>
<comment type="subcellular location">
    <subcellularLocation>
        <location evidence="1">Membrane</location>
        <topology evidence="1">Multi-pass membrane protein</topology>
    </subcellularLocation>
</comment>
<dbReference type="InterPro" id="IPR038665">
    <property type="entry name" value="Voltage-dep_anion_channel_sf"/>
</dbReference>